<organism evidence="2 3">
    <name type="scientific">Phytophthora infestans</name>
    <name type="common">Potato late blight agent</name>
    <name type="synonym">Botrytis infestans</name>
    <dbReference type="NCBI Taxonomy" id="4787"/>
    <lineage>
        <taxon>Eukaryota</taxon>
        <taxon>Sar</taxon>
        <taxon>Stramenopiles</taxon>
        <taxon>Oomycota</taxon>
        <taxon>Peronosporomycetes</taxon>
        <taxon>Peronosporales</taxon>
        <taxon>Peronosporaceae</taxon>
        <taxon>Phytophthora</taxon>
    </lineage>
</organism>
<evidence type="ECO:0000313" key="2">
    <source>
        <dbReference type="EMBL" id="KAF4038346.1"/>
    </source>
</evidence>
<keyword evidence="3" id="KW-1185">Reference proteome</keyword>
<comment type="caution">
    <text evidence="2">The sequence shown here is derived from an EMBL/GenBank/DDBJ whole genome shotgun (WGS) entry which is preliminary data.</text>
</comment>
<dbReference type="EMBL" id="WSZM01000199">
    <property type="protein sequence ID" value="KAF4038346.1"/>
    <property type="molecule type" value="Genomic_DNA"/>
</dbReference>
<dbReference type="AlphaFoldDB" id="A0A833WUW3"/>
<accession>A0A833WUW3</accession>
<protein>
    <submittedName>
        <fullName evidence="2">Uncharacterized protein</fullName>
    </submittedName>
</protein>
<sequence length="126" mass="14425">MEFIKEPLIVACDSNPNMLRPRPAKSPEAEFKQRKNKDKIELLRREIVQRPKRKAGILMYAAKSSVWKGIASRQRRERERALSSNEELKRRLIEQQLLAISLSKLLSERVSLPVPPPTTGTAVVNP</sequence>
<feature type="region of interest" description="Disordered" evidence="1">
    <location>
        <begin position="15"/>
        <end position="35"/>
    </location>
</feature>
<feature type="compositionally biased region" description="Basic and acidic residues" evidence="1">
    <location>
        <begin position="25"/>
        <end position="35"/>
    </location>
</feature>
<evidence type="ECO:0000256" key="1">
    <source>
        <dbReference type="SAM" id="MobiDB-lite"/>
    </source>
</evidence>
<name>A0A833WUW3_PHYIN</name>
<evidence type="ECO:0000313" key="3">
    <source>
        <dbReference type="Proteomes" id="UP000602510"/>
    </source>
</evidence>
<dbReference type="Proteomes" id="UP000602510">
    <property type="component" value="Unassembled WGS sequence"/>
</dbReference>
<proteinExistence type="predicted"/>
<reference evidence="2" key="1">
    <citation type="submission" date="2020-04" db="EMBL/GenBank/DDBJ databases">
        <title>Hybrid Assembly of Korean Phytophthora infestans isolates.</title>
        <authorList>
            <person name="Prokchorchik M."/>
            <person name="Lee Y."/>
            <person name="Seo J."/>
            <person name="Cho J.-H."/>
            <person name="Park Y.-E."/>
            <person name="Jang D.-C."/>
            <person name="Im J.-S."/>
            <person name="Choi J.-G."/>
            <person name="Park H.-J."/>
            <person name="Lee G.-B."/>
            <person name="Lee Y.-G."/>
            <person name="Hong S.-Y."/>
            <person name="Cho K."/>
            <person name="Sohn K.H."/>
        </authorList>
    </citation>
    <scope>NUCLEOTIDE SEQUENCE</scope>
    <source>
        <strain evidence="2">KR_1_A1</strain>
    </source>
</reference>
<gene>
    <name evidence="2" type="ORF">GN244_ATG09517</name>
</gene>